<dbReference type="Gene3D" id="3.30.700.10">
    <property type="entry name" value="Glycoprotein, Type 4 Pilin"/>
    <property type="match status" value="1"/>
</dbReference>
<dbReference type="InterPro" id="IPR045584">
    <property type="entry name" value="Pilin-like"/>
</dbReference>
<evidence type="ECO:0000256" key="2">
    <source>
        <dbReference type="ARBA" id="ARBA00022481"/>
    </source>
</evidence>
<name>S0G1P7_9BACT</name>
<evidence type="ECO:0000256" key="3">
    <source>
        <dbReference type="SAM" id="Phobius"/>
    </source>
</evidence>
<organism evidence="4 5">
    <name type="scientific">Desulfotignum phosphitoxidans DSM 13687</name>
    <dbReference type="NCBI Taxonomy" id="1286635"/>
    <lineage>
        <taxon>Bacteria</taxon>
        <taxon>Pseudomonadati</taxon>
        <taxon>Thermodesulfobacteriota</taxon>
        <taxon>Desulfobacteria</taxon>
        <taxon>Desulfobacterales</taxon>
        <taxon>Desulfobacteraceae</taxon>
        <taxon>Desulfotignum</taxon>
    </lineage>
</organism>
<gene>
    <name evidence="4" type="ORF">Dpo_2c05550</name>
</gene>
<reference evidence="4 5" key="1">
    <citation type="journal article" date="2013" name="Genome Announc.">
        <title>Draft Genome Sequence of Desulfotignum phosphitoxidans DSM 13687 Strain FiPS-3.</title>
        <authorList>
            <person name="Poehlein A."/>
            <person name="Daniel R."/>
            <person name="Simeonova D.D."/>
        </authorList>
    </citation>
    <scope>NUCLEOTIDE SEQUENCE [LARGE SCALE GENOMIC DNA]</scope>
    <source>
        <strain evidence="4 5">DSM 13687</strain>
    </source>
</reference>
<dbReference type="Pfam" id="PF07963">
    <property type="entry name" value="N_methyl"/>
    <property type="match status" value="1"/>
</dbReference>
<keyword evidence="4" id="KW-0808">Transferase</keyword>
<dbReference type="PROSITE" id="PS00409">
    <property type="entry name" value="PROKAR_NTER_METHYL"/>
    <property type="match status" value="1"/>
</dbReference>
<keyword evidence="4" id="KW-0328">Glycosyltransferase</keyword>
<evidence type="ECO:0000256" key="1">
    <source>
        <dbReference type="ARBA" id="ARBA00005233"/>
    </source>
</evidence>
<keyword evidence="5" id="KW-1185">Reference proteome</keyword>
<evidence type="ECO:0000313" key="5">
    <source>
        <dbReference type="Proteomes" id="UP000014216"/>
    </source>
</evidence>
<dbReference type="PANTHER" id="PTHR30093">
    <property type="entry name" value="GENERAL SECRETION PATHWAY PROTEIN G"/>
    <property type="match status" value="1"/>
</dbReference>
<keyword evidence="3" id="KW-0812">Transmembrane</keyword>
<comment type="caution">
    <text evidence="4">The sequence shown here is derived from an EMBL/GenBank/DDBJ whole genome shotgun (WGS) entry which is preliminary data.</text>
</comment>
<dbReference type="InterPro" id="IPR031975">
    <property type="entry name" value="Pilin_GH"/>
</dbReference>
<keyword evidence="3" id="KW-0472">Membrane</keyword>
<dbReference type="EMBL" id="APJX01000002">
    <property type="protein sequence ID" value="EMS80850.1"/>
    <property type="molecule type" value="Genomic_DNA"/>
</dbReference>
<dbReference type="GO" id="GO:0016757">
    <property type="term" value="F:glycosyltransferase activity"/>
    <property type="evidence" value="ECO:0007669"/>
    <property type="project" value="UniProtKB-KW"/>
</dbReference>
<accession>S0G1P7</accession>
<protein>
    <submittedName>
        <fullName evidence="4">Dolichyl-phosphate-mannose-protein mannosyltransferase</fullName>
    </submittedName>
</protein>
<keyword evidence="3" id="KW-1133">Transmembrane helix</keyword>
<evidence type="ECO:0000313" key="4">
    <source>
        <dbReference type="EMBL" id="EMS80850.1"/>
    </source>
</evidence>
<feature type="transmembrane region" description="Helical" evidence="3">
    <location>
        <begin position="12"/>
        <end position="35"/>
    </location>
</feature>
<dbReference type="PANTHER" id="PTHR30093:SF34">
    <property type="entry name" value="PREPILIN PEPTIDASE-DEPENDENT PROTEIN D"/>
    <property type="match status" value="1"/>
</dbReference>
<dbReference type="InterPro" id="IPR012902">
    <property type="entry name" value="N_methyl_site"/>
</dbReference>
<dbReference type="NCBIfam" id="TIGR02532">
    <property type="entry name" value="IV_pilin_GFxxxE"/>
    <property type="match status" value="1"/>
</dbReference>
<dbReference type="Proteomes" id="UP000014216">
    <property type="component" value="Unassembled WGS sequence"/>
</dbReference>
<sequence length="134" mass="14363">MKKMLKNNKGFTLIELMIVVAIIGILAAIAIPNFMSYQCKAKQAEAKSILGNMRVLQEAYFAEYGNYADNTVQMGFNTPKGDPKYTYDVTETDSGAGFDATATAKDGKGLGDGAAADKWTMDEDANLVNSPSGC</sequence>
<proteinExistence type="inferred from homology"/>
<keyword evidence="2" id="KW-0488">Methylation</keyword>
<comment type="similarity">
    <text evidence="1">Belongs to the N-Me-Phe pilin family.</text>
</comment>
<dbReference type="AlphaFoldDB" id="S0G1P7"/>
<dbReference type="Pfam" id="PF16734">
    <property type="entry name" value="Pilin_GH"/>
    <property type="match status" value="1"/>
</dbReference>
<dbReference type="OrthoDB" id="5422085at2"/>
<dbReference type="SUPFAM" id="SSF54523">
    <property type="entry name" value="Pili subunits"/>
    <property type="match status" value="1"/>
</dbReference>